<keyword evidence="2" id="KW-1185">Reference proteome</keyword>
<dbReference type="Proteomes" id="UP001165064">
    <property type="component" value="Unassembled WGS sequence"/>
</dbReference>
<comment type="caution">
    <text evidence="1">The sequence shown here is derived from an EMBL/GenBank/DDBJ whole genome shotgun (WGS) entry which is preliminary data.</text>
</comment>
<proteinExistence type="predicted"/>
<sequence>MTDSKKHQPTNLLEYQLDELFDGSSTTPAVGSSSSFAARNTTPMDSKPKASEIDGFEPITENVHDLTSENNRDGTDNDNDNHSNNSRTINDDNVSENGEEKLGFFKSCLRQLIRYSKYIGPGIMVSVSYMDPGNYSTNVAAGSDSKFTLLCVVLLSNLIAIFMQSLSVKLGTVTGMDYARCCKEFLPGWLNIIIYLIAEVAIIATDLAEVIGSAIALNILLKIPLAAGTVLTIADVLLVMFFYRPTGSIRMVKVFEVMVAMLVFSVMICFCVQLSYIPASVSVREVFRGYAPSKRLFEGNTMYDAIGILGATVMPHSIILGSGLVQPRLREYDVKKGYIRLSEDEETNAATREEMLMKWRPSYQSIKYSYKYSLIELGVSLFTFALFINSAILIVAGSTLYGTPEAEGADLYSIHDLLSKTIGKAVALDKKIDYQIDYNHSNFGYLVVYR</sequence>
<name>A0ACB5U232_AMBMO</name>
<accession>A0ACB5U232</accession>
<evidence type="ECO:0000313" key="1">
    <source>
        <dbReference type="EMBL" id="GME99407.1"/>
    </source>
</evidence>
<gene>
    <name evidence="1" type="ORF">Amon02_001070800</name>
</gene>
<evidence type="ECO:0000313" key="2">
    <source>
        <dbReference type="Proteomes" id="UP001165064"/>
    </source>
</evidence>
<organism evidence="1 2">
    <name type="scientific">Ambrosiozyma monospora</name>
    <name type="common">Yeast</name>
    <name type="synonym">Endomycopsis monosporus</name>
    <dbReference type="NCBI Taxonomy" id="43982"/>
    <lineage>
        <taxon>Eukaryota</taxon>
        <taxon>Fungi</taxon>
        <taxon>Dikarya</taxon>
        <taxon>Ascomycota</taxon>
        <taxon>Saccharomycotina</taxon>
        <taxon>Pichiomycetes</taxon>
        <taxon>Pichiales</taxon>
        <taxon>Pichiaceae</taxon>
        <taxon>Ambrosiozyma</taxon>
    </lineage>
</organism>
<dbReference type="EMBL" id="BSXS01010977">
    <property type="protein sequence ID" value="GME99407.1"/>
    <property type="molecule type" value="Genomic_DNA"/>
</dbReference>
<reference evidence="1" key="1">
    <citation type="submission" date="2023-04" db="EMBL/GenBank/DDBJ databases">
        <title>Ambrosiozyma monospora NBRC 10751.</title>
        <authorList>
            <person name="Ichikawa N."/>
            <person name="Sato H."/>
            <person name="Tonouchi N."/>
        </authorList>
    </citation>
    <scope>NUCLEOTIDE SEQUENCE</scope>
    <source>
        <strain evidence="1">NBRC 10751</strain>
    </source>
</reference>
<protein>
    <submittedName>
        <fullName evidence="1">Unnamed protein product</fullName>
    </submittedName>
</protein>